<reference evidence="9 10" key="1">
    <citation type="journal article" date="2012" name="Appl. Environ. Microbiol.">
        <title>Short-read sequencing for genomic analysis of the brown rot fungus Fibroporia radiculosa.</title>
        <authorList>
            <person name="Tang J.D."/>
            <person name="Perkins A.D."/>
            <person name="Sonstegard T.S."/>
            <person name="Schroeder S.G."/>
            <person name="Burgess S.C."/>
            <person name="Diehl S.V."/>
        </authorList>
    </citation>
    <scope>NUCLEOTIDE SEQUENCE [LARGE SCALE GENOMIC DNA]</scope>
    <source>
        <strain evidence="9 10">TFFH 294</strain>
    </source>
</reference>
<feature type="region of interest" description="Disordered" evidence="7">
    <location>
        <begin position="1340"/>
        <end position="1382"/>
    </location>
</feature>
<feature type="compositionally biased region" description="Basic and acidic residues" evidence="7">
    <location>
        <begin position="959"/>
        <end position="969"/>
    </location>
</feature>
<dbReference type="GO" id="GO:0046872">
    <property type="term" value="F:metal ion binding"/>
    <property type="evidence" value="ECO:0007669"/>
    <property type="project" value="UniProtKB-KW"/>
</dbReference>
<dbReference type="PANTHER" id="PTHR24215">
    <property type="entry name" value="RHO-GTPASE-ACTIVATING PROTEIN LRG1"/>
    <property type="match status" value="1"/>
</dbReference>
<dbReference type="GO" id="GO:0030036">
    <property type="term" value="P:actin cytoskeleton organization"/>
    <property type="evidence" value="ECO:0007669"/>
    <property type="project" value="TreeGrafter"/>
</dbReference>
<dbReference type="PROSITE" id="PS50023">
    <property type="entry name" value="LIM_DOMAIN_2"/>
    <property type="match status" value="1"/>
</dbReference>
<dbReference type="SMART" id="SM00132">
    <property type="entry name" value="LIM"/>
    <property type="match status" value="3"/>
</dbReference>
<evidence type="ECO:0000256" key="7">
    <source>
        <dbReference type="SAM" id="MobiDB-lite"/>
    </source>
</evidence>
<keyword evidence="4 6" id="KW-0862">Zinc</keyword>
<accession>J4GN77</accession>
<dbReference type="InParanoid" id="J4GN77"/>
<name>J4GN77_9APHY</name>
<feature type="region of interest" description="Disordered" evidence="7">
    <location>
        <begin position="755"/>
        <end position="844"/>
    </location>
</feature>
<feature type="compositionally biased region" description="Low complexity" evidence="7">
    <location>
        <begin position="1227"/>
        <end position="1239"/>
    </location>
</feature>
<evidence type="ECO:0000256" key="2">
    <source>
        <dbReference type="ARBA" id="ARBA00022723"/>
    </source>
</evidence>
<dbReference type="GO" id="GO:0030695">
    <property type="term" value="F:GTPase regulator activity"/>
    <property type="evidence" value="ECO:0007669"/>
    <property type="project" value="UniProtKB-ARBA"/>
</dbReference>
<feature type="compositionally biased region" description="Low complexity" evidence="7">
    <location>
        <begin position="937"/>
        <end position="948"/>
    </location>
</feature>
<organism evidence="9 10">
    <name type="scientific">Fibroporia radiculosa</name>
    <dbReference type="NCBI Taxonomy" id="599839"/>
    <lineage>
        <taxon>Eukaryota</taxon>
        <taxon>Fungi</taxon>
        <taxon>Dikarya</taxon>
        <taxon>Basidiomycota</taxon>
        <taxon>Agaricomycotina</taxon>
        <taxon>Agaricomycetes</taxon>
        <taxon>Polyporales</taxon>
        <taxon>Fibroporiaceae</taxon>
        <taxon>Fibroporia</taxon>
    </lineage>
</organism>
<evidence type="ECO:0000256" key="1">
    <source>
        <dbReference type="ARBA" id="ARBA00004123"/>
    </source>
</evidence>
<keyword evidence="6" id="KW-0440">LIM domain</keyword>
<feature type="compositionally biased region" description="Basic and acidic residues" evidence="7">
    <location>
        <begin position="512"/>
        <end position="525"/>
    </location>
</feature>
<dbReference type="GO" id="GO:0005737">
    <property type="term" value="C:cytoplasm"/>
    <property type="evidence" value="ECO:0007669"/>
    <property type="project" value="TreeGrafter"/>
</dbReference>
<dbReference type="Pfam" id="PF00412">
    <property type="entry name" value="LIM"/>
    <property type="match status" value="1"/>
</dbReference>
<feature type="compositionally biased region" description="Low complexity" evidence="7">
    <location>
        <begin position="1341"/>
        <end position="1355"/>
    </location>
</feature>
<dbReference type="InterPro" id="IPR001781">
    <property type="entry name" value="Znf_LIM"/>
</dbReference>
<dbReference type="Proteomes" id="UP000006352">
    <property type="component" value="Unassembled WGS sequence"/>
</dbReference>
<feature type="compositionally biased region" description="Polar residues" evidence="7">
    <location>
        <begin position="1356"/>
        <end position="1368"/>
    </location>
</feature>
<dbReference type="GeneID" id="24095821"/>
<dbReference type="EMBL" id="HE797010">
    <property type="protein sequence ID" value="CCM00910.1"/>
    <property type="molecule type" value="Genomic_DNA"/>
</dbReference>
<feature type="domain" description="LIM zinc-binding" evidence="8">
    <location>
        <begin position="688"/>
        <end position="752"/>
    </location>
</feature>
<dbReference type="PROSITE" id="PS00478">
    <property type="entry name" value="LIM_DOMAIN_1"/>
    <property type="match status" value="1"/>
</dbReference>
<evidence type="ECO:0000256" key="5">
    <source>
        <dbReference type="ARBA" id="ARBA00023242"/>
    </source>
</evidence>
<evidence type="ECO:0000256" key="3">
    <source>
        <dbReference type="ARBA" id="ARBA00022737"/>
    </source>
</evidence>
<feature type="compositionally biased region" description="Polar residues" evidence="7">
    <location>
        <begin position="975"/>
        <end position="985"/>
    </location>
</feature>
<feature type="compositionally biased region" description="Polar residues" evidence="7">
    <location>
        <begin position="877"/>
        <end position="889"/>
    </location>
</feature>
<comment type="subcellular location">
    <subcellularLocation>
        <location evidence="1">Nucleus</location>
    </subcellularLocation>
</comment>
<feature type="region of interest" description="Disordered" evidence="7">
    <location>
        <begin position="864"/>
        <end position="1084"/>
    </location>
</feature>
<evidence type="ECO:0000313" key="9">
    <source>
        <dbReference type="EMBL" id="CCM00910.1"/>
    </source>
</evidence>
<dbReference type="RefSeq" id="XP_012180193.1">
    <property type="nucleotide sequence ID" value="XM_012324803.1"/>
</dbReference>
<dbReference type="HOGENOM" id="CLU_003767_0_0_1"/>
<evidence type="ECO:0000256" key="4">
    <source>
        <dbReference type="ARBA" id="ARBA00022833"/>
    </source>
</evidence>
<dbReference type="CDD" id="cd08368">
    <property type="entry name" value="LIM"/>
    <property type="match status" value="1"/>
</dbReference>
<keyword evidence="5" id="KW-0539">Nucleus</keyword>
<feature type="compositionally biased region" description="Low complexity" evidence="7">
    <location>
        <begin position="596"/>
        <end position="608"/>
    </location>
</feature>
<protein>
    <recommendedName>
        <fullName evidence="8">LIM zinc-binding domain-containing protein</fullName>
    </recommendedName>
</protein>
<feature type="region of interest" description="Disordered" evidence="7">
    <location>
        <begin position="577"/>
        <end position="612"/>
    </location>
</feature>
<feature type="compositionally biased region" description="Polar residues" evidence="7">
    <location>
        <begin position="912"/>
        <end position="923"/>
    </location>
</feature>
<feature type="region of interest" description="Disordered" evidence="7">
    <location>
        <begin position="1150"/>
        <end position="1248"/>
    </location>
</feature>
<proteinExistence type="predicted"/>
<dbReference type="GO" id="GO:0005634">
    <property type="term" value="C:nucleus"/>
    <property type="evidence" value="ECO:0007669"/>
    <property type="project" value="UniProtKB-SubCell"/>
</dbReference>
<feature type="compositionally biased region" description="Basic and acidic residues" evidence="7">
    <location>
        <begin position="755"/>
        <end position="769"/>
    </location>
</feature>
<dbReference type="STRING" id="599839.J4GN77"/>
<feature type="compositionally biased region" description="Basic residues" evidence="7">
    <location>
        <begin position="998"/>
        <end position="1008"/>
    </location>
</feature>
<feature type="compositionally biased region" description="Basic and acidic residues" evidence="7">
    <location>
        <begin position="799"/>
        <end position="812"/>
    </location>
</feature>
<dbReference type="OrthoDB" id="1112565at2759"/>
<keyword evidence="10" id="KW-1185">Reference proteome</keyword>
<sequence length="1565" mass="169331">MSAYSDSDTEPESPADVYEWDATEFAHTCDPRKPSSDGDGGGENLASASDVLHAMQDLRSLDLKSVEHDTSMQDIVQRAYTTILAFLECLNRSHHHPSLDDDVAVCMLLSRSFILLLFEFRRVFRGIAVRDVAPGRAAATVVCWVDVVLAKLGDAIVSIAGGSPGGKDREETLPETLRKQRDGDVLRAATQLPAEWNAVASTLSNNSASPASEAKNLLSILTTYVERVVSPGSRIAMASGIPDLHQRCSDAILLLLFITADRAQDQNGRSTYRPCTHANLLRLIRRVMCPVDTDFSENHLTTPCPALDTSQTIMLRWGWVLSWCWSSWDDPRLADIEVIDYMAATWLYHIGDCLNVKLDGDEDDTIESWDDGLSKTLVMDSTSSAFAVIRLMHHALSLLLASPPIYPCITSQDVLYKLCWAAAQLLRDRKATYDTTLASELCSALCKFYVLLRHDDVGTLIKDVIIRGLSSAPPELLRSVMEDVCNDTRLDVWVKFEEAPVVKWNQGTHQSQDRWSRTYVTKDKSPSQPATVANDAADEIPIVPASSSASPTKRFPRPASATYSPSVAISSRVSAHIASATNPRPPSPLKQSTSLNADDAPSASANAAEGILPSPHGSELAKVYGSILQPKETLATYHCAICTTPFPPDATIYPDPSSLSSTDLDGLPAVNTRFLCRSCFTTNGGSKGECPTCNKPVLILKNEGGYIQNGGQYWHKKCFCCAGCSKNIGERPMVDLLGRPSCPDCFESCLSRSTKDDTRRRGTTDEDVRSNLGGTKRTDREREGSPALEELEQRLGIFRSRESTPIKEERPAPRNAGLKSPTTTPTARSPLPTRYTPRATESSPIVERLAARARADSFTSIGASPIMRIADDERPGMQSTQRLTSSESETPTKDADSPLAARLRYRSPEPNPSSSDGSPLSRRTYTRLKSPEPDVFGSSPVSKVSGSPRYGSPGTPIRPTEDAIEEMKQRFLRQASPSPGPSKSTIPPPSNATTPTKPTRRSTSRPRRSQTTEGTDELGTILSSFNTPSRESIGLSRIPRASLSPPLRSSPSAPLPHTTLQRSDTDAVPDYTLRRDRTGDAEVESLLGDMPGVVKGDLIDLSDVPLGHQLPQFESSGSMSMISNVPTVHAPLPSVPTRIDLNVKVGKRSSSLEHSYEHSVPSTPDLAGDFSDSTSTTPSSAPPTPPSISPPARRISGNAPNASKRSVRTHVTGDTARSPRTSDAHFTTPTPKSKTLPSKVEISSPTPLSPDTRCAKCTLPLFITKHGGKFVTVPEEPSSSGVPPKTYHTACFRCKVCDGPFEERDGGRTVFVRADVGVCHVECAPADKIRVRQVPSMIPKPTALSSTPLTTSRASNTTRYSATPTSSRYEGPPPTAPATTTTFTFPKFGGSSSCPGCHKAVAVMERGVVPGPQGTRWHAACLLCGGKEAKGRRREEGKPGCGKKLDSAAKMDTDGQVWCRECLLLLPATLRNTPSPVRSPLVASHTGSRGIAPQYTGTTTIARQFTGIALVEPDEAARRATVGDWASVSAAQVGDRYAEHEERRRGEGNVPGAAVDRWERGVQWE</sequence>
<evidence type="ECO:0000259" key="8">
    <source>
        <dbReference type="PROSITE" id="PS50023"/>
    </source>
</evidence>
<feature type="region of interest" description="Disordered" evidence="7">
    <location>
        <begin position="512"/>
        <end position="562"/>
    </location>
</feature>
<feature type="compositionally biased region" description="Pro residues" evidence="7">
    <location>
        <begin position="1180"/>
        <end position="1189"/>
    </location>
</feature>
<feature type="compositionally biased region" description="Low complexity" evidence="7">
    <location>
        <begin position="1035"/>
        <end position="1056"/>
    </location>
</feature>
<evidence type="ECO:0000313" key="10">
    <source>
        <dbReference type="Proteomes" id="UP000006352"/>
    </source>
</evidence>
<feature type="compositionally biased region" description="Polar residues" evidence="7">
    <location>
        <begin position="1021"/>
        <end position="1030"/>
    </location>
</feature>
<dbReference type="PANTHER" id="PTHR24215:SF35">
    <property type="entry name" value="MUSCLE LIM PROTEIN MLP84B"/>
    <property type="match status" value="1"/>
</dbReference>
<evidence type="ECO:0000256" key="6">
    <source>
        <dbReference type="PROSITE-ProRule" id="PRU00125"/>
    </source>
</evidence>
<gene>
    <name evidence="9" type="ORF">FIBRA_02956</name>
</gene>
<keyword evidence="2 6" id="KW-0479">Metal-binding</keyword>
<keyword evidence="3" id="KW-0677">Repeat</keyword>
<dbReference type="Gene3D" id="2.10.110.10">
    <property type="entry name" value="Cysteine Rich Protein"/>
    <property type="match status" value="3"/>
</dbReference>